<gene>
    <name evidence="6" type="ORF">GNF79_17205</name>
</gene>
<dbReference type="GO" id="GO:0005524">
    <property type="term" value="F:ATP binding"/>
    <property type="evidence" value="ECO:0007669"/>
    <property type="project" value="InterPro"/>
</dbReference>
<feature type="transmembrane region" description="Helical" evidence="5">
    <location>
        <begin position="138"/>
        <end position="157"/>
    </location>
</feature>
<dbReference type="GO" id="GO:0016887">
    <property type="term" value="F:ATP hydrolysis activity"/>
    <property type="evidence" value="ECO:0007669"/>
    <property type="project" value="InterPro"/>
</dbReference>
<dbReference type="AlphaFoldDB" id="A0AAW9II84"/>
<evidence type="ECO:0000256" key="5">
    <source>
        <dbReference type="SAM" id="Phobius"/>
    </source>
</evidence>
<dbReference type="PANTHER" id="PTHR24093:SF128">
    <property type="entry name" value="MAGNESIUM-TRANSPORTING ATPASE, P-TYPE 1"/>
    <property type="match status" value="1"/>
</dbReference>
<organism evidence="6 7">
    <name type="scientific">Clostridium perfringens</name>
    <dbReference type="NCBI Taxonomy" id="1502"/>
    <lineage>
        <taxon>Bacteria</taxon>
        <taxon>Bacillati</taxon>
        <taxon>Bacillota</taxon>
        <taxon>Clostridia</taxon>
        <taxon>Eubacteriales</taxon>
        <taxon>Clostridiaceae</taxon>
        <taxon>Clostridium</taxon>
    </lineage>
</organism>
<name>A0AAW9II84_CLOPF</name>
<keyword evidence="5" id="KW-0472">Membrane</keyword>
<evidence type="ECO:0000256" key="2">
    <source>
        <dbReference type="ARBA" id="ARBA00022475"/>
    </source>
</evidence>
<dbReference type="PANTHER" id="PTHR24093">
    <property type="entry name" value="CATION TRANSPORTING ATPASE"/>
    <property type="match status" value="1"/>
</dbReference>
<evidence type="ECO:0000256" key="1">
    <source>
        <dbReference type="ARBA" id="ARBA00004651"/>
    </source>
</evidence>
<keyword evidence="5" id="KW-1133">Transmembrane helix</keyword>
<dbReference type="GO" id="GO:0005886">
    <property type="term" value="C:plasma membrane"/>
    <property type="evidence" value="ECO:0007669"/>
    <property type="project" value="UniProtKB-SubCell"/>
</dbReference>
<keyword evidence="5" id="KW-0812">Transmembrane</keyword>
<proteinExistence type="predicted"/>
<dbReference type="GO" id="GO:0015444">
    <property type="term" value="F:P-type magnesium transporter activity"/>
    <property type="evidence" value="ECO:0007669"/>
    <property type="project" value="InterPro"/>
</dbReference>
<keyword evidence="3" id="KW-0597">Phosphoprotein</keyword>
<reference evidence="6" key="1">
    <citation type="submission" date="2019-11" db="EMBL/GenBank/DDBJ databases">
        <title>Characterization of Clostridium perfringens isolates from swine manure treated agricultural soils.</title>
        <authorList>
            <person name="Wushke S.T."/>
        </authorList>
    </citation>
    <scope>NUCLEOTIDE SEQUENCE</scope>
    <source>
        <strain evidence="6">X26</strain>
    </source>
</reference>
<dbReference type="InterPro" id="IPR023214">
    <property type="entry name" value="HAD_sf"/>
</dbReference>
<dbReference type="EMBL" id="WNVC01000654">
    <property type="protein sequence ID" value="MDZ5000764.1"/>
    <property type="molecule type" value="Genomic_DNA"/>
</dbReference>
<evidence type="ECO:0000313" key="7">
    <source>
        <dbReference type="Proteomes" id="UP001291306"/>
    </source>
</evidence>
<dbReference type="Proteomes" id="UP001291306">
    <property type="component" value="Unassembled WGS sequence"/>
</dbReference>
<feature type="non-terminal residue" evidence="6">
    <location>
        <position position="1"/>
    </location>
</feature>
<feature type="non-terminal residue" evidence="6">
    <location>
        <position position="180"/>
    </location>
</feature>
<dbReference type="SUPFAM" id="SSF56784">
    <property type="entry name" value="HAD-like"/>
    <property type="match status" value="1"/>
</dbReference>
<protein>
    <submittedName>
        <fullName evidence="6">HAD-IC family P-type ATPase</fullName>
    </submittedName>
</protein>
<comment type="subcellular location">
    <subcellularLocation>
        <location evidence="1">Cell membrane</location>
        <topology evidence="1">Multi-pass membrane protein</topology>
    </subcellularLocation>
</comment>
<keyword evidence="4" id="KW-0460">Magnesium</keyword>
<comment type="caution">
    <text evidence="6">The sequence shown here is derived from an EMBL/GenBank/DDBJ whole genome shotgun (WGS) entry which is preliminary data.</text>
</comment>
<dbReference type="Gene3D" id="1.20.1110.10">
    <property type="entry name" value="Calcium-transporting ATPase, transmembrane domain"/>
    <property type="match status" value="1"/>
</dbReference>
<dbReference type="RefSeq" id="WP_322458994.1">
    <property type="nucleotide sequence ID" value="NZ_WNVC01000654.1"/>
</dbReference>
<accession>A0AAW9II84</accession>
<dbReference type="InterPro" id="IPR001757">
    <property type="entry name" value="P_typ_ATPase"/>
</dbReference>
<evidence type="ECO:0000256" key="4">
    <source>
        <dbReference type="ARBA" id="ARBA00022842"/>
    </source>
</evidence>
<keyword evidence="2" id="KW-1003">Cell membrane</keyword>
<evidence type="ECO:0000313" key="6">
    <source>
        <dbReference type="EMBL" id="MDZ5000764.1"/>
    </source>
</evidence>
<dbReference type="InterPro" id="IPR006415">
    <property type="entry name" value="P-type_ATPase_IIIB"/>
</dbReference>
<sequence length="180" mass="19462">GDNDAVTSSICHQVGIKVSNLLLGSDIEEIDDELLSEAVEETNVFAKLSPQQKVRVVAALRNNGHTVGFMGDGINDAGAMTEADVGISVDTAVDISKESANIILLEKDLMVLEDGVIEGRKIYANIIKYIKMTASSNFGNMFSVLAASIFLPFLPMMPIQLLMLNLIYDISCIAIPWDNV</sequence>
<dbReference type="Gene3D" id="3.40.50.1000">
    <property type="entry name" value="HAD superfamily/HAD-like"/>
    <property type="match status" value="1"/>
</dbReference>
<dbReference type="PRINTS" id="PR01836">
    <property type="entry name" value="MGATPASE"/>
</dbReference>
<dbReference type="InterPro" id="IPR036412">
    <property type="entry name" value="HAD-like_sf"/>
</dbReference>
<evidence type="ECO:0000256" key="3">
    <source>
        <dbReference type="ARBA" id="ARBA00022553"/>
    </source>
</evidence>
<dbReference type="NCBIfam" id="TIGR01494">
    <property type="entry name" value="ATPase_P-type"/>
    <property type="match status" value="1"/>
</dbReference>